<comment type="cofactor">
    <cofactor evidence="2">
        <name>Mg(2+)</name>
        <dbReference type="ChEBI" id="CHEBI:18420"/>
    </cofactor>
</comment>
<evidence type="ECO:0000256" key="3">
    <source>
        <dbReference type="ARBA" id="ARBA00022723"/>
    </source>
</evidence>
<dbReference type="Proteomes" id="UP000298860">
    <property type="component" value="Unassembled WGS sequence"/>
</dbReference>
<organism evidence="8 9">
    <name type="scientific">Gandjariella thermophila</name>
    <dbReference type="NCBI Taxonomy" id="1931992"/>
    <lineage>
        <taxon>Bacteria</taxon>
        <taxon>Bacillati</taxon>
        <taxon>Actinomycetota</taxon>
        <taxon>Actinomycetes</taxon>
        <taxon>Pseudonocardiales</taxon>
        <taxon>Pseudonocardiaceae</taxon>
        <taxon>Gandjariella</taxon>
    </lineage>
</organism>
<proteinExistence type="predicted"/>
<comment type="cofactor">
    <cofactor evidence="1">
        <name>Mn(2+)</name>
        <dbReference type="ChEBI" id="CHEBI:29035"/>
    </cofactor>
</comment>
<gene>
    <name evidence="8" type="ORF">GTS_33360</name>
</gene>
<keyword evidence="5" id="KW-0520">NAD</keyword>
<protein>
    <submittedName>
        <fullName evidence="8">3-isopropylmalate dehydrogenase</fullName>
    </submittedName>
</protein>
<dbReference type="GO" id="GO:0051287">
    <property type="term" value="F:NAD binding"/>
    <property type="evidence" value="ECO:0007669"/>
    <property type="project" value="InterPro"/>
</dbReference>
<dbReference type="PANTHER" id="PTHR43275:SF1">
    <property type="entry name" value="D-MALATE DEHYDROGENASE [DECARBOXYLATING]"/>
    <property type="match status" value="1"/>
</dbReference>
<dbReference type="SMART" id="SM01329">
    <property type="entry name" value="Iso_dh"/>
    <property type="match status" value="1"/>
</dbReference>
<keyword evidence="6" id="KW-0464">Manganese</keyword>
<evidence type="ECO:0000256" key="6">
    <source>
        <dbReference type="ARBA" id="ARBA00023211"/>
    </source>
</evidence>
<name>A0A4D4JCV8_9PSEU</name>
<dbReference type="InterPro" id="IPR024084">
    <property type="entry name" value="IsoPropMal-DH-like_dom"/>
</dbReference>
<dbReference type="Gene3D" id="3.40.718.10">
    <property type="entry name" value="Isopropylmalate Dehydrogenase"/>
    <property type="match status" value="1"/>
</dbReference>
<dbReference type="Pfam" id="PF00180">
    <property type="entry name" value="Iso_dh"/>
    <property type="match status" value="1"/>
</dbReference>
<evidence type="ECO:0000256" key="5">
    <source>
        <dbReference type="ARBA" id="ARBA00023027"/>
    </source>
</evidence>
<dbReference type="GO" id="GO:0016616">
    <property type="term" value="F:oxidoreductase activity, acting on the CH-OH group of donors, NAD or NADP as acceptor"/>
    <property type="evidence" value="ECO:0007669"/>
    <property type="project" value="InterPro"/>
</dbReference>
<feature type="domain" description="Isopropylmalate dehydrogenase-like" evidence="7">
    <location>
        <begin position="21"/>
        <end position="366"/>
    </location>
</feature>
<comment type="caution">
    <text evidence="8">The sequence shown here is derived from an EMBL/GenBank/DDBJ whole genome shotgun (WGS) entry which is preliminary data.</text>
</comment>
<reference evidence="9" key="1">
    <citation type="submission" date="2019-04" db="EMBL/GenBank/DDBJ databases">
        <title>Draft genome sequence of Pseudonocardiaceae bacterium SL3-2-4.</title>
        <authorList>
            <person name="Ningsih F."/>
            <person name="Yokota A."/>
            <person name="Sakai Y."/>
            <person name="Nanatani K."/>
            <person name="Yabe S."/>
            <person name="Oetari A."/>
            <person name="Sjamsuridzal W."/>
        </authorList>
    </citation>
    <scope>NUCLEOTIDE SEQUENCE [LARGE SCALE GENOMIC DNA]</scope>
    <source>
        <strain evidence="9">SL3-2-4</strain>
    </source>
</reference>
<dbReference type="GO" id="GO:0000287">
    <property type="term" value="F:magnesium ion binding"/>
    <property type="evidence" value="ECO:0007669"/>
    <property type="project" value="InterPro"/>
</dbReference>
<dbReference type="InterPro" id="IPR019818">
    <property type="entry name" value="IsoCit/isopropylmalate_DH_CS"/>
</dbReference>
<dbReference type="OrthoDB" id="5289857at2"/>
<dbReference type="AlphaFoldDB" id="A0A4D4JCV8"/>
<keyword evidence="9" id="KW-1185">Reference proteome</keyword>
<dbReference type="RefSeq" id="WP_137814753.1">
    <property type="nucleotide sequence ID" value="NZ_BJFL01000016.1"/>
</dbReference>
<dbReference type="EMBL" id="BJFL01000016">
    <property type="protein sequence ID" value="GDY31703.1"/>
    <property type="molecule type" value="Genomic_DNA"/>
</dbReference>
<evidence type="ECO:0000256" key="1">
    <source>
        <dbReference type="ARBA" id="ARBA00001936"/>
    </source>
</evidence>
<dbReference type="PROSITE" id="PS00470">
    <property type="entry name" value="IDH_IMDH"/>
    <property type="match status" value="1"/>
</dbReference>
<evidence type="ECO:0000256" key="4">
    <source>
        <dbReference type="ARBA" id="ARBA00023002"/>
    </source>
</evidence>
<keyword evidence="4" id="KW-0560">Oxidoreductase</keyword>
<accession>A0A4D4JCV8</accession>
<keyword evidence="3" id="KW-0479">Metal-binding</keyword>
<dbReference type="PANTHER" id="PTHR43275">
    <property type="entry name" value="D-MALATE DEHYDROGENASE [DECARBOXYLATING]"/>
    <property type="match status" value="1"/>
</dbReference>
<evidence type="ECO:0000259" key="7">
    <source>
        <dbReference type="SMART" id="SM01329"/>
    </source>
</evidence>
<dbReference type="InterPro" id="IPR050501">
    <property type="entry name" value="ICDH/IPMDH"/>
</dbReference>
<dbReference type="SUPFAM" id="SSF53659">
    <property type="entry name" value="Isocitrate/Isopropylmalate dehydrogenase-like"/>
    <property type="match status" value="1"/>
</dbReference>
<evidence type="ECO:0000256" key="2">
    <source>
        <dbReference type="ARBA" id="ARBA00001946"/>
    </source>
</evidence>
<sequence>MTSAQRDVATPGAGTAGRRYRLGVLDGDGIGPEIVPAAMRVVDAALRAAGAPGVAWVPLPFGRAAIDEFGTPVPDVTLTTLAELDGWVLGPHDSASYPEPHRSRLTPGGAIRRHFDLFANIRPARAFEGARAIVAGTDLVVVRENTEGFYADRNTRAGTGEFMPTADVAIAHGIVTRPGVARVAHTAFDLARRRRNRVTIVHKANVLRLTSGLFRDVCREVAEDYPDVAVDDYHIDAMTVHLLRRADEFDVIVTENMFGDILSDLTAEIAGSLGIAGSLNASHERAMAQAAHGAAPDIAGRGIANPAAVMLSGAMLLDWLGARHGDDPLRRAAHLAVAGVERTICDGTATPDLGGMAGTGEFADAVVAVISRLH</sequence>
<evidence type="ECO:0000313" key="9">
    <source>
        <dbReference type="Proteomes" id="UP000298860"/>
    </source>
</evidence>
<evidence type="ECO:0000313" key="8">
    <source>
        <dbReference type="EMBL" id="GDY31703.1"/>
    </source>
</evidence>